<dbReference type="Gene3D" id="1.10.720.30">
    <property type="entry name" value="SAP domain"/>
    <property type="match status" value="1"/>
</dbReference>
<dbReference type="AlphaFoldDB" id="A0A069AAK2"/>
<organism evidence="3">
    <name type="scientific">Clostridioides difficile</name>
    <name type="common">Peptoclostridium difficile</name>
    <dbReference type="NCBI Taxonomy" id="1496"/>
    <lineage>
        <taxon>Bacteria</taxon>
        <taxon>Bacillati</taxon>
        <taxon>Bacillota</taxon>
        <taxon>Clostridia</taxon>
        <taxon>Peptostreptococcales</taxon>
        <taxon>Peptostreptococcaceae</taxon>
        <taxon>Clostridioides</taxon>
    </lineage>
</organism>
<reference evidence="4" key="3">
    <citation type="submission" date="2021-06" db="EMBL/GenBank/DDBJ databases">
        <authorList>
            <consortium name="NCBI Pathogen Detection Project"/>
        </authorList>
    </citation>
    <scope>NUCLEOTIDE SEQUENCE</scope>
    <source>
        <strain evidence="4">Clostridioides</strain>
    </source>
</reference>
<protein>
    <submittedName>
        <fullName evidence="3">Putative phage DNA-binding protein</fullName>
    </submittedName>
    <submittedName>
        <fullName evidence="4">SAP domain-containing protein</fullName>
    </submittedName>
</protein>
<keyword evidence="3" id="KW-0238">DNA-binding</keyword>
<dbReference type="InterPro" id="IPR036361">
    <property type="entry name" value="SAP_dom_sf"/>
</dbReference>
<proteinExistence type="predicted"/>
<dbReference type="PROSITE" id="PS50800">
    <property type="entry name" value="SAP"/>
    <property type="match status" value="1"/>
</dbReference>
<dbReference type="RefSeq" id="WP_021372256.1">
    <property type="nucleotide sequence ID" value="NZ_BINN01000021.1"/>
</dbReference>
<name>A0A069AAK2_CLODI</name>
<reference evidence="4" key="2">
    <citation type="journal article" date="2018" name="Genome Biol.">
        <title>SKESA: strategic k-mer extension for scrupulous assemblies.</title>
        <authorList>
            <person name="Souvorov A."/>
            <person name="Agarwala R."/>
            <person name="Lipman D.J."/>
        </authorList>
    </citation>
    <scope>NUCLEOTIDE SEQUENCE</scope>
    <source>
        <strain evidence="4">Clostridioides</strain>
    </source>
</reference>
<sequence length="482" mass="56535">MSILNLFRKNKNKNNVDCNEKSNESKQSYNDSTTLSLECNSNSPHNIEVKNEINKVLNVSCNDTTNLYELEKQAREKSDALYDIHTNSINKFNPQNNILETDTKPLTSIEKSFLKYIIGENIYEPYIATYWTYEYNINYSYLISKFFNMDYLKISNYIEDLTKLTVSELKEILKSNNIKSTGKKAELIERIEKEISCKDLSNFFNSSNKYYALTDKGKELLKDVRKSVTKNTDLEDQCLELIYIDKYEEAYDLICKYESSKNIQRGININWENHKITPMKIESYKAIKELDINLKDTLLDNIIKSSYILCDMLGNNSKTSILVKRLAGEKIDNIEINNAINSINDVIYNHSTITYNANDSINNKNLHYMDIVKNNKSIPFEVNNKNYNFKINENEIYFFNILKIKMYENELKNNFVFDRMSDGAFNVFDTSDNFIGKVKLQGRKKWIMYMKNEFGSEHIYGELIHLIDGIDAWIKYSKEYLK</sequence>
<dbReference type="InterPro" id="IPR003034">
    <property type="entry name" value="SAP_dom"/>
</dbReference>
<dbReference type="SMART" id="SM00513">
    <property type="entry name" value="SAP"/>
    <property type="match status" value="1"/>
</dbReference>
<gene>
    <name evidence="3" type="ORF">BN1097_360097</name>
    <name evidence="4" type="ORF">KRQ00_003666</name>
</gene>
<feature type="domain" description="SAP" evidence="2">
    <location>
        <begin position="161"/>
        <end position="195"/>
    </location>
</feature>
<evidence type="ECO:0000313" key="4">
    <source>
        <dbReference type="EMBL" id="HBH2621853.1"/>
    </source>
</evidence>
<evidence type="ECO:0000256" key="1">
    <source>
        <dbReference type="SAM" id="MobiDB-lite"/>
    </source>
</evidence>
<feature type="region of interest" description="Disordered" evidence="1">
    <location>
        <begin position="15"/>
        <end position="34"/>
    </location>
</feature>
<reference evidence="3" key="1">
    <citation type="submission" date="2014-07" db="EMBL/GenBank/DDBJ databases">
        <authorList>
            <person name="Monot Marc"/>
        </authorList>
    </citation>
    <scope>NUCLEOTIDE SEQUENCE</scope>
    <source>
        <strain evidence="3">7032994</strain>
    </source>
</reference>
<accession>A0A069AAK2</accession>
<dbReference type="EMBL" id="LK932372">
    <property type="protein sequence ID" value="CDS85161.1"/>
    <property type="molecule type" value="Genomic_DNA"/>
</dbReference>
<dbReference type="Proteomes" id="UP000879542">
    <property type="component" value="Unassembled WGS sequence"/>
</dbReference>
<dbReference type="GO" id="GO:0003677">
    <property type="term" value="F:DNA binding"/>
    <property type="evidence" value="ECO:0007669"/>
    <property type="project" value="UniProtKB-KW"/>
</dbReference>
<feature type="compositionally biased region" description="Polar residues" evidence="1">
    <location>
        <begin position="25"/>
        <end position="34"/>
    </location>
</feature>
<evidence type="ECO:0000313" key="3">
    <source>
        <dbReference type="EMBL" id="CDS85161.1"/>
    </source>
</evidence>
<dbReference type="SUPFAM" id="SSF68906">
    <property type="entry name" value="SAP domain"/>
    <property type="match status" value="1"/>
</dbReference>
<evidence type="ECO:0000259" key="2">
    <source>
        <dbReference type="PROSITE" id="PS50800"/>
    </source>
</evidence>
<dbReference type="EMBL" id="DAEQIJ010000028">
    <property type="protein sequence ID" value="HBH2621853.1"/>
    <property type="molecule type" value="Genomic_DNA"/>
</dbReference>
<dbReference type="Pfam" id="PF02037">
    <property type="entry name" value="SAP"/>
    <property type="match status" value="1"/>
</dbReference>